<dbReference type="EMBL" id="CP113520">
    <property type="protein sequence ID" value="WAJ31191.1"/>
    <property type="molecule type" value="Genomic_DNA"/>
</dbReference>
<protein>
    <submittedName>
        <fullName evidence="1">Uncharacterized protein</fullName>
    </submittedName>
</protein>
<dbReference type="Proteomes" id="UP001163223">
    <property type="component" value="Chromosome"/>
</dbReference>
<name>A0ACD4NWK7_9HYPH</name>
<organism evidence="1 2">
    <name type="scientific">Antarcticirhabdus aurantiaca</name>
    <dbReference type="NCBI Taxonomy" id="2606717"/>
    <lineage>
        <taxon>Bacteria</taxon>
        <taxon>Pseudomonadati</taxon>
        <taxon>Pseudomonadota</taxon>
        <taxon>Alphaproteobacteria</taxon>
        <taxon>Hyphomicrobiales</taxon>
        <taxon>Aurantimonadaceae</taxon>
        <taxon>Antarcticirhabdus</taxon>
    </lineage>
</organism>
<evidence type="ECO:0000313" key="2">
    <source>
        <dbReference type="Proteomes" id="UP001163223"/>
    </source>
</evidence>
<proteinExistence type="predicted"/>
<evidence type="ECO:0000313" key="1">
    <source>
        <dbReference type="EMBL" id="WAJ31191.1"/>
    </source>
</evidence>
<accession>A0ACD4NWK7</accession>
<sequence>MVTGESRPGSDANFDEELGRKIARDAGGSGFGAGGASNPGV</sequence>
<keyword evidence="2" id="KW-1185">Reference proteome</keyword>
<reference evidence="1" key="1">
    <citation type="submission" date="2022-11" db="EMBL/GenBank/DDBJ databases">
        <title>beta-Carotene-producing bacterium, Jeongeuplla avenae sp. nov., alleviates the salt stress of Arabidopsis seedlings.</title>
        <authorList>
            <person name="Jiang L."/>
            <person name="Lee J."/>
        </authorList>
    </citation>
    <scope>NUCLEOTIDE SEQUENCE</scope>
    <source>
        <strain evidence="1">DY_R2A_6</strain>
    </source>
</reference>
<gene>
    <name evidence="1" type="ORF">OXU80_13730</name>
</gene>